<dbReference type="GO" id="GO:0016627">
    <property type="term" value="F:oxidoreductase activity, acting on the CH-CH group of donors"/>
    <property type="evidence" value="ECO:0007669"/>
    <property type="project" value="TreeGrafter"/>
</dbReference>
<sequence length="140" mass="15633">MSQNAETLKGRFGKARVARLATTSASGIPHLVPVVFALQDDVVVIAVDQKPKSTTDLKRIRNIRANSRVSLLADEYDDADWSRLWWVRADGSARVVTEGAQREEALAWLCAKYNQYRKARPDGPVIWIDITAVSGWSYTS</sequence>
<dbReference type="InterPro" id="IPR019967">
    <property type="entry name" value="F420-dep_enz_PPOX_Rv0121"/>
</dbReference>
<dbReference type="HOGENOM" id="CLU_115786_0_0_11"/>
<evidence type="ECO:0000313" key="3">
    <source>
        <dbReference type="EMBL" id="EFV14284.1"/>
    </source>
</evidence>
<dbReference type="NCBIfam" id="TIGR03668">
    <property type="entry name" value="Rv0121_F420"/>
    <property type="match status" value="1"/>
</dbReference>
<dbReference type="GO" id="GO:0005829">
    <property type="term" value="C:cytosol"/>
    <property type="evidence" value="ECO:0007669"/>
    <property type="project" value="TreeGrafter"/>
</dbReference>
<dbReference type="EMBL" id="ACZI02000003">
    <property type="protein sequence ID" value="EFV14284.1"/>
    <property type="molecule type" value="Genomic_DNA"/>
</dbReference>
<protein>
    <recommendedName>
        <fullName evidence="2">Pyridoxamine 5'-phosphate oxidase N-terminal domain-containing protein</fullName>
    </recommendedName>
</protein>
<dbReference type="Gene3D" id="2.30.110.10">
    <property type="entry name" value="Electron Transport, Fmn-binding Protein, Chain A"/>
    <property type="match status" value="1"/>
</dbReference>
<dbReference type="RefSeq" id="WP_007468167.1">
    <property type="nucleotide sequence ID" value="NZ_KI391954.1"/>
</dbReference>
<comment type="caution">
    <text evidence="3">The sequence shown here is derived from an EMBL/GenBank/DDBJ whole genome shotgun (WGS) entry which is preliminary data.</text>
</comment>
<reference evidence="3 4" key="1">
    <citation type="journal article" date="2011" name="Stand. Genomic Sci.">
        <title>High quality draft genome sequence of Segniliparus rugosus CDC 945(T)= (ATCC BAA-974(T)).</title>
        <authorList>
            <person name="Earl A.M."/>
            <person name="Desjardins C.A."/>
            <person name="Fitzgerald M.G."/>
            <person name="Arachchi H.M."/>
            <person name="Zeng Q."/>
            <person name="Mehta T."/>
            <person name="Griggs A."/>
            <person name="Birren B.W."/>
            <person name="Toney N.C."/>
            <person name="Carr J."/>
            <person name="Posey J."/>
            <person name="Butler W.R."/>
        </authorList>
    </citation>
    <scope>NUCLEOTIDE SEQUENCE [LARGE SCALE GENOMIC DNA]</scope>
    <source>
        <strain evidence="4">ATCC BAA-974 / DSM 45345 / CCUG 50838 / CIP 108380 / JCM 13579 / CDC 945</strain>
    </source>
</reference>
<proteinExistence type="predicted"/>
<dbReference type="Pfam" id="PF01243">
    <property type="entry name" value="PNPOx_N"/>
    <property type="match status" value="1"/>
</dbReference>
<accession>E5XMY5</accession>
<dbReference type="AlphaFoldDB" id="E5XMY5"/>
<dbReference type="SUPFAM" id="SSF50475">
    <property type="entry name" value="FMN-binding split barrel"/>
    <property type="match status" value="1"/>
</dbReference>
<dbReference type="Proteomes" id="UP000004816">
    <property type="component" value="Unassembled WGS sequence"/>
</dbReference>
<dbReference type="OrthoDB" id="9812086at2"/>
<name>E5XMY5_SEGRC</name>
<keyword evidence="1" id="KW-0560">Oxidoreductase</keyword>
<evidence type="ECO:0000259" key="2">
    <source>
        <dbReference type="Pfam" id="PF01243"/>
    </source>
</evidence>
<dbReference type="InterPro" id="IPR012349">
    <property type="entry name" value="Split_barrel_FMN-bd"/>
</dbReference>
<keyword evidence="4" id="KW-1185">Reference proteome</keyword>
<feature type="domain" description="Pyridoxamine 5'-phosphate oxidase N-terminal" evidence="2">
    <location>
        <begin position="10"/>
        <end position="136"/>
    </location>
</feature>
<dbReference type="GO" id="GO:0070967">
    <property type="term" value="F:coenzyme F420 binding"/>
    <property type="evidence" value="ECO:0007669"/>
    <property type="project" value="TreeGrafter"/>
</dbReference>
<dbReference type="PANTHER" id="PTHR35176:SF2">
    <property type="entry name" value="F420H(2)-DEPENDENT REDUCTASE RV1155"/>
    <property type="match status" value="1"/>
</dbReference>
<gene>
    <name evidence="3" type="ORF">HMPREF9336_00855</name>
</gene>
<evidence type="ECO:0000256" key="1">
    <source>
        <dbReference type="ARBA" id="ARBA00023002"/>
    </source>
</evidence>
<dbReference type="PANTHER" id="PTHR35176">
    <property type="entry name" value="HEME OXYGENASE HI_0854-RELATED"/>
    <property type="match status" value="1"/>
</dbReference>
<dbReference type="InterPro" id="IPR011576">
    <property type="entry name" value="Pyridox_Oxase_N"/>
</dbReference>
<evidence type="ECO:0000313" key="4">
    <source>
        <dbReference type="Proteomes" id="UP000004816"/>
    </source>
</evidence>
<dbReference type="STRING" id="679197.HMPREF9336_00855"/>
<organism evidence="3 4">
    <name type="scientific">Segniliparus rugosus (strain ATCC BAA-974 / DSM 45345 / CCUG 50838 / CIP 108380 / JCM 13579 / CDC 945)</name>
    <dbReference type="NCBI Taxonomy" id="679197"/>
    <lineage>
        <taxon>Bacteria</taxon>
        <taxon>Bacillati</taxon>
        <taxon>Actinomycetota</taxon>
        <taxon>Actinomycetes</taxon>
        <taxon>Mycobacteriales</taxon>
        <taxon>Segniliparaceae</taxon>
        <taxon>Segniliparus</taxon>
    </lineage>
</organism>
<dbReference type="InterPro" id="IPR052019">
    <property type="entry name" value="F420H2_bilvrd_red/Heme_oxyg"/>
</dbReference>
<dbReference type="eggNOG" id="COG3467">
    <property type="taxonomic scope" value="Bacteria"/>
</dbReference>